<evidence type="ECO:0000256" key="4">
    <source>
        <dbReference type="PROSITE-ProRule" id="PRU00325"/>
    </source>
</evidence>
<accession>A0AAP0LNN5</accession>
<gene>
    <name evidence="7" type="ORF">WN944_024306</name>
</gene>
<dbReference type="Pfam" id="PF03108">
    <property type="entry name" value="DBD_Tnp_Mut"/>
    <property type="match status" value="1"/>
</dbReference>
<dbReference type="InterPro" id="IPR018289">
    <property type="entry name" value="MULE_transposase_dom"/>
</dbReference>
<dbReference type="InterPro" id="IPR006564">
    <property type="entry name" value="Znf_PMZ"/>
</dbReference>
<dbReference type="PANTHER" id="PTHR31973:SF187">
    <property type="entry name" value="MUTATOR TRANSPOSASE MUDRA PROTEIN"/>
    <property type="match status" value="1"/>
</dbReference>
<dbReference type="InterPro" id="IPR004332">
    <property type="entry name" value="Transposase_MuDR"/>
</dbReference>
<name>A0AAP0LNN5_9ROSI</name>
<dbReference type="PROSITE" id="PS50966">
    <property type="entry name" value="ZF_SWIM"/>
    <property type="match status" value="1"/>
</dbReference>
<dbReference type="AlphaFoldDB" id="A0AAP0LNN5"/>
<keyword evidence="2 4" id="KW-0863">Zinc-finger</keyword>
<dbReference type="GO" id="GO:0008270">
    <property type="term" value="F:zinc ion binding"/>
    <property type="evidence" value="ECO:0007669"/>
    <property type="project" value="UniProtKB-KW"/>
</dbReference>
<dbReference type="Pfam" id="PF04434">
    <property type="entry name" value="SWIM"/>
    <property type="match status" value="1"/>
</dbReference>
<reference evidence="7 8" key="1">
    <citation type="submission" date="2024-05" db="EMBL/GenBank/DDBJ databases">
        <title>Haplotype-resolved chromosome-level genome assembly of Huyou (Citrus changshanensis).</title>
        <authorList>
            <person name="Miao C."/>
            <person name="Chen W."/>
            <person name="Wu Y."/>
            <person name="Wang L."/>
            <person name="Zhao S."/>
            <person name="Grierson D."/>
            <person name="Xu C."/>
            <person name="Chen K."/>
        </authorList>
    </citation>
    <scope>NUCLEOTIDE SEQUENCE [LARGE SCALE GENOMIC DNA]</scope>
    <source>
        <strain evidence="7">01-14</strain>
        <tissue evidence="7">Leaf</tissue>
    </source>
</reference>
<evidence type="ECO:0000256" key="1">
    <source>
        <dbReference type="ARBA" id="ARBA00022723"/>
    </source>
</evidence>
<evidence type="ECO:0000256" key="3">
    <source>
        <dbReference type="ARBA" id="ARBA00022833"/>
    </source>
</evidence>
<keyword evidence="3" id="KW-0862">Zinc</keyword>
<keyword evidence="8" id="KW-1185">Reference proteome</keyword>
<evidence type="ECO:0000313" key="8">
    <source>
        <dbReference type="Proteomes" id="UP001428341"/>
    </source>
</evidence>
<feature type="domain" description="SWIM-type" evidence="6">
    <location>
        <begin position="664"/>
        <end position="696"/>
    </location>
</feature>
<evidence type="ECO:0000313" key="7">
    <source>
        <dbReference type="EMBL" id="KAK9181169.1"/>
    </source>
</evidence>
<dbReference type="InterPro" id="IPR007527">
    <property type="entry name" value="Znf_SWIM"/>
</dbReference>
<organism evidence="7 8">
    <name type="scientific">Citrus x changshan-huyou</name>
    <dbReference type="NCBI Taxonomy" id="2935761"/>
    <lineage>
        <taxon>Eukaryota</taxon>
        <taxon>Viridiplantae</taxon>
        <taxon>Streptophyta</taxon>
        <taxon>Embryophyta</taxon>
        <taxon>Tracheophyta</taxon>
        <taxon>Spermatophyta</taxon>
        <taxon>Magnoliopsida</taxon>
        <taxon>eudicotyledons</taxon>
        <taxon>Gunneridae</taxon>
        <taxon>Pentapetalae</taxon>
        <taxon>rosids</taxon>
        <taxon>malvids</taxon>
        <taxon>Sapindales</taxon>
        <taxon>Rutaceae</taxon>
        <taxon>Aurantioideae</taxon>
        <taxon>Citrus</taxon>
    </lineage>
</organism>
<dbReference type="PANTHER" id="PTHR31973">
    <property type="entry name" value="POLYPROTEIN, PUTATIVE-RELATED"/>
    <property type="match status" value="1"/>
</dbReference>
<dbReference type="SMART" id="SM00575">
    <property type="entry name" value="ZnF_PMZ"/>
    <property type="match status" value="1"/>
</dbReference>
<comment type="caution">
    <text evidence="7">The sequence shown here is derived from an EMBL/GenBank/DDBJ whole genome shotgun (WGS) entry which is preliminary data.</text>
</comment>
<feature type="region of interest" description="Disordered" evidence="5">
    <location>
        <begin position="752"/>
        <end position="788"/>
    </location>
</feature>
<evidence type="ECO:0000256" key="2">
    <source>
        <dbReference type="ARBA" id="ARBA00022771"/>
    </source>
</evidence>
<dbReference type="Proteomes" id="UP001428341">
    <property type="component" value="Unassembled WGS sequence"/>
</dbReference>
<feature type="compositionally biased region" description="Polar residues" evidence="5">
    <location>
        <begin position="757"/>
        <end position="766"/>
    </location>
</feature>
<evidence type="ECO:0000256" key="5">
    <source>
        <dbReference type="SAM" id="MobiDB-lite"/>
    </source>
</evidence>
<sequence>MSQISISVRFLGKDVEDAYDPDCLSLVSLINDVLNNVFGRHKHYDESFKLTGIVPWSNEGIELNNDKNFQNLVNLIQAKGLNSINLEMNALSLASLSPVLAQTRPEDNHFASNAVNADILDGENDDAISVESIDWSDEDIGDIVKSDSEPEVDLGFDINEFDGDDGMSDCESDNEDVSIASDEEDDTVILKMTRDLRKKIFKKPDGDDDIVLEVGQTFSCAQEFKNALKDYVIQESRFLKRKKNDKCRVTAVCAGKDKEGKECPWRIHASLLVDKVTFQIKTLKGGEHKWKELFMNPEVTSRWIAQKLYGFISFNPDIGCESMSDELRKRFSCSTTKKRLYMAKKRVLKIADSDYTKSYAKLHEYANILLMKNKRAMVKIQYETQGVEMYFKKIFVSFDALQNRFISGCRRFIGVYGCHLKTSFDGILLTAVTLDANNGIFPLAVCICEVECKDSWKWFLELLKEHLGIVNEMALTIMSDRQKGLIQAIDEVLPGCTIRHCARHIYANFRKEHSAEELRGMFWKAVRATNKVDFEKEMKKIKEFKKEAYEWLMHNEPETWACHTFDPFFKIDHVTNNMSESWNSLLNEYRKKPILQLLEFIRLKIMKRLIRRREKAALWYSDLPPRVRRKLTKISKASRKLIVVKASKAQYEVLEFIDDEDRHYVVDLEKFECDCGAWQISGLPCKHAMACISRNSLEPIDFVDESLKKDAYLRTYSETICPIPDQCNWPSVDKHVLLPLVKHVKIARQLSGGEIQSGPSGSQPNAKRQKHQRTNVGSSPGIAKQAGL</sequence>
<keyword evidence="1" id="KW-0479">Metal-binding</keyword>
<proteinExistence type="predicted"/>
<dbReference type="Pfam" id="PF10551">
    <property type="entry name" value="MULE"/>
    <property type="match status" value="1"/>
</dbReference>
<evidence type="ECO:0000259" key="6">
    <source>
        <dbReference type="PROSITE" id="PS50966"/>
    </source>
</evidence>
<dbReference type="EMBL" id="JBCGBO010000024">
    <property type="protein sequence ID" value="KAK9181169.1"/>
    <property type="molecule type" value="Genomic_DNA"/>
</dbReference>
<protein>
    <recommendedName>
        <fullName evidence="6">SWIM-type domain-containing protein</fullName>
    </recommendedName>
</protein>